<accession>A0A941AS17</accession>
<sequence>MFAGMLALAASAPTIAAEKYLPSVETNAPPKEPFIAFDKIEFADIALKPPFAGQKANEAAREKIQANFTTRITPMSVALDSRPARRDPPRVLLVEPSIEKIKYIGTGARIWAGPMAGSSQVLMKLKITDKETGDVIAEPEFYQHASAWGAAYSRNDQDMLSRITDLMSAYLSNNLEKAVGGRTGAEGLKD</sequence>
<keyword evidence="3" id="KW-1185">Reference proteome</keyword>
<feature type="chain" id="PRO_5038118908" description="DUF4410 domain-containing protein" evidence="1">
    <location>
        <begin position="17"/>
        <end position="190"/>
    </location>
</feature>
<evidence type="ECO:0000256" key="1">
    <source>
        <dbReference type="SAM" id="SignalP"/>
    </source>
</evidence>
<evidence type="ECO:0000313" key="2">
    <source>
        <dbReference type="EMBL" id="MBP3983236.1"/>
    </source>
</evidence>
<dbReference type="AlphaFoldDB" id="A0A941AS17"/>
<gene>
    <name evidence="2" type="ORF">J5837_02270</name>
</gene>
<keyword evidence="1" id="KW-0732">Signal</keyword>
<dbReference type="Proteomes" id="UP000673447">
    <property type="component" value="Unassembled WGS sequence"/>
</dbReference>
<comment type="caution">
    <text evidence="2">The sequence shown here is derived from an EMBL/GenBank/DDBJ whole genome shotgun (WGS) entry which is preliminary data.</text>
</comment>
<name>A0A941AS17_9GAMM</name>
<organism evidence="2 3">
    <name type="scientific">Pseudoxanthomonas helianthi</name>
    <dbReference type="NCBI Taxonomy" id="1453541"/>
    <lineage>
        <taxon>Bacteria</taxon>
        <taxon>Pseudomonadati</taxon>
        <taxon>Pseudomonadota</taxon>
        <taxon>Gammaproteobacteria</taxon>
        <taxon>Lysobacterales</taxon>
        <taxon>Lysobacteraceae</taxon>
        <taxon>Pseudoxanthomonas</taxon>
    </lineage>
</organism>
<evidence type="ECO:0000313" key="3">
    <source>
        <dbReference type="Proteomes" id="UP000673447"/>
    </source>
</evidence>
<reference evidence="2" key="1">
    <citation type="journal article" date="2016" name="Int. J. Syst. Evol. Microbiol.">
        <title>Pseudoxanthomonas helianthi sp. nov., isolated from roots of Jerusalem artichoke (Helianthus tuberosus).</title>
        <authorList>
            <person name="Kittiwongwattana C."/>
            <person name="Thawai C."/>
        </authorList>
    </citation>
    <scope>NUCLEOTIDE SEQUENCE</scope>
    <source>
        <strain evidence="2">110414</strain>
    </source>
</reference>
<dbReference type="RefSeq" id="WP_210535095.1">
    <property type="nucleotide sequence ID" value="NZ_JAGKTC010000001.1"/>
</dbReference>
<evidence type="ECO:0008006" key="4">
    <source>
        <dbReference type="Google" id="ProtNLM"/>
    </source>
</evidence>
<protein>
    <recommendedName>
        <fullName evidence="4">DUF4410 domain-containing protein</fullName>
    </recommendedName>
</protein>
<proteinExistence type="predicted"/>
<feature type="signal peptide" evidence="1">
    <location>
        <begin position="1"/>
        <end position="16"/>
    </location>
</feature>
<dbReference type="EMBL" id="JAGKTC010000001">
    <property type="protein sequence ID" value="MBP3983236.1"/>
    <property type="molecule type" value="Genomic_DNA"/>
</dbReference>
<reference evidence="2" key="2">
    <citation type="submission" date="2021-03" db="EMBL/GenBank/DDBJ databases">
        <authorList>
            <person name="Cao W."/>
        </authorList>
    </citation>
    <scope>NUCLEOTIDE SEQUENCE</scope>
    <source>
        <strain evidence="2">110414</strain>
    </source>
</reference>